<dbReference type="PROSITE" id="PS50059">
    <property type="entry name" value="FKBP_PPIASE"/>
    <property type="match status" value="1"/>
</dbReference>
<dbReference type="STRING" id="1267423.SAMN05216290_1235"/>
<evidence type="ECO:0000259" key="7">
    <source>
        <dbReference type="PROSITE" id="PS50059"/>
    </source>
</evidence>
<accession>A0A1I0NJK1</accession>
<comment type="similarity">
    <text evidence="2 6">Belongs to the FKBP-type PPIase family.</text>
</comment>
<dbReference type="GO" id="GO:0003755">
    <property type="term" value="F:peptidyl-prolyl cis-trans isomerase activity"/>
    <property type="evidence" value="ECO:0007669"/>
    <property type="project" value="UniProtKB-UniRule"/>
</dbReference>
<sequence>MKVAFLKPFVALLIAFVIFNSCDSTPAYTELPSGYKFRAIEAKGGKTPEVGDALLVEMKHYLGEDSLLFDSNKTNPGGFMLRTGISPDLMEALNMCGEGDSVQIQMSLQEYASLSGGMLPEGSDTTQKITWNLRVMEVNNESTMLENMILNQKEKEVKYINEHLVNNNLEAEHTEEGVYYIISEEGNGEYPQEGDSVFVNYAVTVMQTGELIDTSFEEIAKENNIHNPRRRGGYVPYGFVIGRPGVIPGWQIGVPKFSKGARGKLFVPSQYGYGARPRGPQIPANSTLMFEIEVVDIK</sequence>
<dbReference type="RefSeq" id="WP_090257636.1">
    <property type="nucleotide sequence ID" value="NZ_FOIR01000001.1"/>
</dbReference>
<dbReference type="PANTHER" id="PTHR43811:SF19">
    <property type="entry name" value="39 KDA FK506-BINDING NUCLEAR PROTEIN"/>
    <property type="match status" value="1"/>
</dbReference>
<evidence type="ECO:0000256" key="1">
    <source>
        <dbReference type="ARBA" id="ARBA00000971"/>
    </source>
</evidence>
<name>A0A1I0NJK1_9BACT</name>
<dbReference type="Proteomes" id="UP000199437">
    <property type="component" value="Unassembled WGS sequence"/>
</dbReference>
<evidence type="ECO:0000313" key="8">
    <source>
        <dbReference type="EMBL" id="SEW01343.1"/>
    </source>
</evidence>
<dbReference type="OrthoDB" id="9814548at2"/>
<dbReference type="InterPro" id="IPR046357">
    <property type="entry name" value="PPIase_dom_sf"/>
</dbReference>
<evidence type="ECO:0000256" key="3">
    <source>
        <dbReference type="ARBA" id="ARBA00023110"/>
    </source>
</evidence>
<dbReference type="AlphaFoldDB" id="A0A1I0NJK1"/>
<keyword evidence="9" id="KW-1185">Reference proteome</keyword>
<dbReference type="PANTHER" id="PTHR43811">
    <property type="entry name" value="FKBP-TYPE PEPTIDYL-PROLYL CIS-TRANS ISOMERASE FKPA"/>
    <property type="match status" value="1"/>
</dbReference>
<comment type="catalytic activity">
    <reaction evidence="1 5 6">
        <text>[protein]-peptidylproline (omega=180) = [protein]-peptidylproline (omega=0)</text>
        <dbReference type="Rhea" id="RHEA:16237"/>
        <dbReference type="Rhea" id="RHEA-COMP:10747"/>
        <dbReference type="Rhea" id="RHEA-COMP:10748"/>
        <dbReference type="ChEBI" id="CHEBI:83833"/>
        <dbReference type="ChEBI" id="CHEBI:83834"/>
        <dbReference type="EC" id="5.2.1.8"/>
    </reaction>
</comment>
<keyword evidence="4 5" id="KW-0413">Isomerase</keyword>
<protein>
    <recommendedName>
        <fullName evidence="6">Peptidyl-prolyl cis-trans isomerase</fullName>
        <ecNumber evidence="6">5.2.1.8</ecNumber>
    </recommendedName>
</protein>
<evidence type="ECO:0000256" key="2">
    <source>
        <dbReference type="ARBA" id="ARBA00006577"/>
    </source>
</evidence>
<dbReference type="EC" id="5.2.1.8" evidence="6"/>
<dbReference type="Pfam" id="PF00254">
    <property type="entry name" value="FKBP_C"/>
    <property type="match status" value="1"/>
</dbReference>
<feature type="domain" description="PPIase FKBP-type" evidence="7">
    <location>
        <begin position="194"/>
        <end position="298"/>
    </location>
</feature>
<dbReference type="GeneID" id="99985967"/>
<evidence type="ECO:0000256" key="5">
    <source>
        <dbReference type="PROSITE-ProRule" id="PRU00277"/>
    </source>
</evidence>
<gene>
    <name evidence="8" type="ORF">SAMN05216290_1235</name>
</gene>
<dbReference type="Gene3D" id="3.10.50.40">
    <property type="match status" value="2"/>
</dbReference>
<evidence type="ECO:0000313" key="9">
    <source>
        <dbReference type="Proteomes" id="UP000199437"/>
    </source>
</evidence>
<proteinExistence type="inferred from homology"/>
<reference evidence="9" key="1">
    <citation type="submission" date="2016-10" db="EMBL/GenBank/DDBJ databases">
        <authorList>
            <person name="Varghese N."/>
            <person name="Submissions S."/>
        </authorList>
    </citation>
    <scope>NUCLEOTIDE SEQUENCE [LARGE SCALE GENOMIC DNA]</scope>
    <source>
        <strain evidence="9">CGMCC 1.12402</strain>
    </source>
</reference>
<evidence type="ECO:0000256" key="6">
    <source>
        <dbReference type="RuleBase" id="RU003915"/>
    </source>
</evidence>
<organism evidence="8 9">
    <name type="scientific">Roseivirga pacifica</name>
    <dbReference type="NCBI Taxonomy" id="1267423"/>
    <lineage>
        <taxon>Bacteria</taxon>
        <taxon>Pseudomonadati</taxon>
        <taxon>Bacteroidota</taxon>
        <taxon>Cytophagia</taxon>
        <taxon>Cytophagales</taxon>
        <taxon>Roseivirgaceae</taxon>
        <taxon>Roseivirga</taxon>
    </lineage>
</organism>
<evidence type="ECO:0000256" key="4">
    <source>
        <dbReference type="ARBA" id="ARBA00023235"/>
    </source>
</evidence>
<dbReference type="SUPFAM" id="SSF54534">
    <property type="entry name" value="FKBP-like"/>
    <property type="match status" value="1"/>
</dbReference>
<dbReference type="EMBL" id="FOIR01000001">
    <property type="protein sequence ID" value="SEW01343.1"/>
    <property type="molecule type" value="Genomic_DNA"/>
</dbReference>
<keyword evidence="3 5" id="KW-0697">Rotamase</keyword>
<dbReference type="InterPro" id="IPR001179">
    <property type="entry name" value="PPIase_FKBP_dom"/>
</dbReference>